<accession>A0A512IF64</accession>
<feature type="compositionally biased region" description="Basic and acidic residues" evidence="1">
    <location>
        <begin position="212"/>
        <end position="224"/>
    </location>
</feature>
<dbReference type="Proteomes" id="UP000321103">
    <property type="component" value="Unassembled WGS sequence"/>
</dbReference>
<evidence type="ECO:0000256" key="2">
    <source>
        <dbReference type="SAM" id="Phobius"/>
    </source>
</evidence>
<dbReference type="NCBIfam" id="NF038065">
    <property type="entry name" value="Pr6Pr"/>
    <property type="match status" value="1"/>
</dbReference>
<dbReference type="InterPro" id="IPR049713">
    <property type="entry name" value="Pr6Pr-like"/>
</dbReference>
<keyword evidence="2" id="KW-1133">Transmembrane helix</keyword>
<feature type="transmembrane region" description="Helical" evidence="2">
    <location>
        <begin position="39"/>
        <end position="62"/>
    </location>
</feature>
<dbReference type="RefSeq" id="WP_062733477.1">
    <property type="nucleotide sequence ID" value="NZ_BJZS01000082.1"/>
</dbReference>
<evidence type="ECO:0000256" key="1">
    <source>
        <dbReference type="SAM" id="MobiDB-lite"/>
    </source>
</evidence>
<feature type="transmembrane region" description="Helical" evidence="2">
    <location>
        <begin position="74"/>
        <end position="96"/>
    </location>
</feature>
<organism evidence="3 4">
    <name type="scientific">Kocuria turfanensis</name>
    <dbReference type="NCBI Taxonomy" id="388357"/>
    <lineage>
        <taxon>Bacteria</taxon>
        <taxon>Bacillati</taxon>
        <taxon>Actinomycetota</taxon>
        <taxon>Actinomycetes</taxon>
        <taxon>Micrococcales</taxon>
        <taxon>Micrococcaceae</taxon>
        <taxon>Kocuria</taxon>
    </lineage>
</organism>
<keyword evidence="4" id="KW-1185">Reference proteome</keyword>
<gene>
    <name evidence="3" type="ORF">KTU01_24550</name>
</gene>
<keyword evidence="2" id="KW-0472">Membrane</keyword>
<name>A0A512IF64_9MICC</name>
<evidence type="ECO:0008006" key="5">
    <source>
        <dbReference type="Google" id="ProtNLM"/>
    </source>
</evidence>
<proteinExistence type="predicted"/>
<reference evidence="3 4" key="1">
    <citation type="submission" date="2019-07" db="EMBL/GenBank/DDBJ databases">
        <title>Whole genome shotgun sequence of Kocuria turfanensis NBRC 107627.</title>
        <authorList>
            <person name="Hosoyama A."/>
            <person name="Uohara A."/>
            <person name="Ohji S."/>
            <person name="Ichikawa N."/>
        </authorList>
    </citation>
    <scope>NUCLEOTIDE SEQUENCE [LARGE SCALE GENOMIC DNA]</scope>
    <source>
        <strain evidence="3 4">NBRC 107627</strain>
    </source>
</reference>
<dbReference type="EMBL" id="BJZS01000082">
    <property type="protein sequence ID" value="GEO96332.1"/>
    <property type="molecule type" value="Genomic_DNA"/>
</dbReference>
<keyword evidence="2" id="KW-0812">Transmembrane</keyword>
<dbReference type="AlphaFoldDB" id="A0A512IF64"/>
<feature type="compositionally biased region" description="Low complexity" evidence="1">
    <location>
        <begin position="235"/>
        <end position="254"/>
    </location>
</feature>
<feature type="region of interest" description="Disordered" evidence="1">
    <location>
        <begin position="206"/>
        <end position="285"/>
    </location>
</feature>
<feature type="transmembrane region" description="Helical" evidence="2">
    <location>
        <begin position="133"/>
        <end position="154"/>
    </location>
</feature>
<evidence type="ECO:0000313" key="4">
    <source>
        <dbReference type="Proteomes" id="UP000321103"/>
    </source>
</evidence>
<protein>
    <recommendedName>
        <fullName evidence="5">FAR-17a/AIG1-like protein</fullName>
    </recommendedName>
</protein>
<sequence length="285" mass="29661">MRAVVVAARVAALVVAVWALVSRADCAFVTRTCLGSNLFSYFTVHSAFLLIVALLLAVLHTATGRPEPGWLTGLRALATTYTTVSGAVFAVLLANAELFGHLFLVPLSSKVLHFVLPVYALLDFLLAPGRNRLRWATTWVATVFPALWAVYTLVRGRMVGWYPYFFLDPALVGGYGAVGTYALGLSVLILAVAFLSVAATRLPVVPAGPGPDRPRRDRPAEGPRRAGRRRPGAPPAEDAGPAAPVVRGLSAAAPGPGGAGVVAPGSPAPEPLASEAGEPSPGTGR</sequence>
<feature type="transmembrane region" description="Helical" evidence="2">
    <location>
        <begin position="174"/>
        <end position="195"/>
    </location>
</feature>
<dbReference type="STRING" id="388357.GCA_001580365_00155"/>
<evidence type="ECO:0000313" key="3">
    <source>
        <dbReference type="EMBL" id="GEO96332.1"/>
    </source>
</evidence>
<comment type="caution">
    <text evidence="3">The sequence shown here is derived from an EMBL/GenBank/DDBJ whole genome shotgun (WGS) entry which is preliminary data.</text>
</comment>
<feature type="transmembrane region" description="Helical" evidence="2">
    <location>
        <begin position="102"/>
        <end position="126"/>
    </location>
</feature>